<proteinExistence type="predicted"/>
<name>A0ABD1XAN4_9LAMI</name>
<dbReference type="AlphaFoldDB" id="A0ABD1XAN4"/>
<sequence length="128" mass="13736">MSSEHDDFQNQSATGTDPKIMGEASSSSSDEGQDKTDQRLTGHDESSSAAQHSLKEVEDATPLQAIPFLVPAVLAVDTTTSPQPMPHVSQQDKVKKVAEEADEAPGQNMKALEAKERLLKDACKSSRT</sequence>
<gene>
    <name evidence="2" type="ORF">Fot_03555</name>
</gene>
<feature type="region of interest" description="Disordered" evidence="1">
    <location>
        <begin position="1"/>
        <end position="58"/>
    </location>
</feature>
<evidence type="ECO:0000313" key="2">
    <source>
        <dbReference type="EMBL" id="KAL2558816.1"/>
    </source>
</evidence>
<feature type="compositionally biased region" description="Basic and acidic residues" evidence="1">
    <location>
        <begin position="90"/>
        <end position="99"/>
    </location>
</feature>
<feature type="compositionally biased region" description="Basic and acidic residues" evidence="1">
    <location>
        <begin position="32"/>
        <end position="46"/>
    </location>
</feature>
<evidence type="ECO:0000256" key="1">
    <source>
        <dbReference type="SAM" id="MobiDB-lite"/>
    </source>
</evidence>
<keyword evidence="3" id="KW-1185">Reference proteome</keyword>
<protein>
    <submittedName>
        <fullName evidence="2">Uncharacterized protein</fullName>
    </submittedName>
</protein>
<accession>A0ABD1XAN4</accession>
<dbReference type="Proteomes" id="UP001604277">
    <property type="component" value="Unassembled WGS sequence"/>
</dbReference>
<dbReference type="EMBL" id="JBFOLJ010000001">
    <property type="protein sequence ID" value="KAL2558816.1"/>
    <property type="molecule type" value="Genomic_DNA"/>
</dbReference>
<comment type="caution">
    <text evidence="2">The sequence shown here is derived from an EMBL/GenBank/DDBJ whole genome shotgun (WGS) entry which is preliminary data.</text>
</comment>
<evidence type="ECO:0000313" key="3">
    <source>
        <dbReference type="Proteomes" id="UP001604277"/>
    </source>
</evidence>
<organism evidence="2 3">
    <name type="scientific">Forsythia ovata</name>
    <dbReference type="NCBI Taxonomy" id="205694"/>
    <lineage>
        <taxon>Eukaryota</taxon>
        <taxon>Viridiplantae</taxon>
        <taxon>Streptophyta</taxon>
        <taxon>Embryophyta</taxon>
        <taxon>Tracheophyta</taxon>
        <taxon>Spermatophyta</taxon>
        <taxon>Magnoliopsida</taxon>
        <taxon>eudicotyledons</taxon>
        <taxon>Gunneridae</taxon>
        <taxon>Pentapetalae</taxon>
        <taxon>asterids</taxon>
        <taxon>lamiids</taxon>
        <taxon>Lamiales</taxon>
        <taxon>Oleaceae</taxon>
        <taxon>Forsythieae</taxon>
        <taxon>Forsythia</taxon>
    </lineage>
</organism>
<reference evidence="3" key="1">
    <citation type="submission" date="2024-07" db="EMBL/GenBank/DDBJ databases">
        <title>Two chromosome-level genome assemblies of Korean endemic species Abeliophyllum distichum and Forsythia ovata (Oleaceae).</title>
        <authorList>
            <person name="Jang H."/>
        </authorList>
    </citation>
    <scope>NUCLEOTIDE SEQUENCE [LARGE SCALE GENOMIC DNA]</scope>
</reference>
<feature type="region of interest" description="Disordered" evidence="1">
    <location>
        <begin position="79"/>
        <end position="111"/>
    </location>
</feature>